<gene>
    <name evidence="2" type="ORF">B0T19DRAFT_402776</name>
</gene>
<reference evidence="2" key="2">
    <citation type="submission" date="2023-06" db="EMBL/GenBank/DDBJ databases">
        <authorList>
            <consortium name="Lawrence Berkeley National Laboratory"/>
            <person name="Haridas S."/>
            <person name="Hensen N."/>
            <person name="Bonometti L."/>
            <person name="Westerberg I."/>
            <person name="Brannstrom I.O."/>
            <person name="Guillou S."/>
            <person name="Cros-Aarteil S."/>
            <person name="Calhoun S."/>
            <person name="Kuo A."/>
            <person name="Mondo S."/>
            <person name="Pangilinan J."/>
            <person name="Riley R."/>
            <person name="Labutti K."/>
            <person name="Andreopoulos B."/>
            <person name="Lipzen A."/>
            <person name="Chen C."/>
            <person name="Yanf M."/>
            <person name="Daum C."/>
            <person name="Ng V."/>
            <person name="Clum A."/>
            <person name="Steindorff A."/>
            <person name="Ohm R."/>
            <person name="Martin F."/>
            <person name="Silar P."/>
            <person name="Natvig D."/>
            <person name="Lalanne C."/>
            <person name="Gautier V."/>
            <person name="Ament-Velasquez S.L."/>
            <person name="Kruys A."/>
            <person name="Hutchinson M.I."/>
            <person name="Powell A.J."/>
            <person name="Barry K."/>
            <person name="Miller A.N."/>
            <person name="Grigoriev I.V."/>
            <person name="Debuchy R."/>
            <person name="Gladieux P."/>
            <person name="Thoren M.H."/>
            <person name="Johannesson H."/>
        </authorList>
    </citation>
    <scope>NUCLEOTIDE SEQUENCE</scope>
    <source>
        <strain evidence="2">SMH4131-1</strain>
    </source>
</reference>
<accession>A0AAE0IG50</accession>
<protein>
    <submittedName>
        <fullName evidence="2">Uncharacterized protein</fullName>
    </submittedName>
</protein>
<dbReference type="Proteomes" id="UP001286456">
    <property type="component" value="Unassembled WGS sequence"/>
</dbReference>
<sequence length="160" mass="16200">MAAVDSGAPAGAAPAAPAPLPSAPERAMHRTYHGEHHPQGEPSPDIELEQMPSSKSTTAFAGAGYQPGSSSESGSAAAAAVTPGKNTATVAVTETGIGPDLEGSRPPSSMHTHDGVEVVAMQSMTDPYMNRFRLLATCLVNFGNGMNDSAPGALLPAMMT</sequence>
<name>A0AAE0IG50_9PEZI</name>
<feature type="compositionally biased region" description="Low complexity" evidence="1">
    <location>
        <begin position="1"/>
        <end position="15"/>
    </location>
</feature>
<comment type="caution">
    <text evidence="2">The sequence shown here is derived from an EMBL/GenBank/DDBJ whole genome shotgun (WGS) entry which is preliminary data.</text>
</comment>
<feature type="region of interest" description="Disordered" evidence="1">
    <location>
        <begin position="1"/>
        <end position="111"/>
    </location>
</feature>
<feature type="compositionally biased region" description="Low complexity" evidence="1">
    <location>
        <begin position="68"/>
        <end position="80"/>
    </location>
</feature>
<dbReference type="EMBL" id="JAUEPO010000004">
    <property type="protein sequence ID" value="KAK3324553.1"/>
    <property type="molecule type" value="Genomic_DNA"/>
</dbReference>
<reference evidence="2" key="1">
    <citation type="journal article" date="2023" name="Mol. Phylogenet. Evol.">
        <title>Genome-scale phylogeny and comparative genomics of the fungal order Sordariales.</title>
        <authorList>
            <person name="Hensen N."/>
            <person name="Bonometti L."/>
            <person name="Westerberg I."/>
            <person name="Brannstrom I.O."/>
            <person name="Guillou S."/>
            <person name="Cros-Aarteil S."/>
            <person name="Calhoun S."/>
            <person name="Haridas S."/>
            <person name="Kuo A."/>
            <person name="Mondo S."/>
            <person name="Pangilinan J."/>
            <person name="Riley R."/>
            <person name="LaButti K."/>
            <person name="Andreopoulos B."/>
            <person name="Lipzen A."/>
            <person name="Chen C."/>
            <person name="Yan M."/>
            <person name="Daum C."/>
            <person name="Ng V."/>
            <person name="Clum A."/>
            <person name="Steindorff A."/>
            <person name="Ohm R.A."/>
            <person name="Martin F."/>
            <person name="Silar P."/>
            <person name="Natvig D.O."/>
            <person name="Lalanne C."/>
            <person name="Gautier V."/>
            <person name="Ament-Velasquez S.L."/>
            <person name="Kruys A."/>
            <person name="Hutchinson M.I."/>
            <person name="Powell A.J."/>
            <person name="Barry K."/>
            <person name="Miller A.N."/>
            <person name="Grigoriev I.V."/>
            <person name="Debuchy R."/>
            <person name="Gladieux P."/>
            <person name="Hiltunen Thoren M."/>
            <person name="Johannesson H."/>
        </authorList>
    </citation>
    <scope>NUCLEOTIDE SEQUENCE</scope>
    <source>
        <strain evidence="2">SMH4131-1</strain>
    </source>
</reference>
<evidence type="ECO:0000313" key="2">
    <source>
        <dbReference type="EMBL" id="KAK3324553.1"/>
    </source>
</evidence>
<keyword evidence="3" id="KW-1185">Reference proteome</keyword>
<evidence type="ECO:0000256" key="1">
    <source>
        <dbReference type="SAM" id="MobiDB-lite"/>
    </source>
</evidence>
<evidence type="ECO:0000313" key="3">
    <source>
        <dbReference type="Proteomes" id="UP001286456"/>
    </source>
</evidence>
<dbReference type="AlphaFoldDB" id="A0AAE0IG50"/>
<proteinExistence type="predicted"/>
<organism evidence="2 3">
    <name type="scientific">Cercophora scortea</name>
    <dbReference type="NCBI Taxonomy" id="314031"/>
    <lineage>
        <taxon>Eukaryota</taxon>
        <taxon>Fungi</taxon>
        <taxon>Dikarya</taxon>
        <taxon>Ascomycota</taxon>
        <taxon>Pezizomycotina</taxon>
        <taxon>Sordariomycetes</taxon>
        <taxon>Sordariomycetidae</taxon>
        <taxon>Sordariales</taxon>
        <taxon>Lasiosphaeriaceae</taxon>
        <taxon>Cercophora</taxon>
    </lineage>
</organism>
<feature type="compositionally biased region" description="Basic and acidic residues" evidence="1">
    <location>
        <begin position="26"/>
        <end position="39"/>
    </location>
</feature>